<evidence type="ECO:0000313" key="2">
    <source>
        <dbReference type="EMBL" id="MUP40847.1"/>
    </source>
</evidence>
<sequence length="74" mass="8216">MKASTICFMLVGVMLMMAVIVQSGRIEYTQHPKPKPTNYECRKKCADDFAKGDGGKISKARATLKNTCLCDIEE</sequence>
<accession>A0A646QEE0</accession>
<dbReference type="AlphaFoldDB" id="A0A646QEE0"/>
<evidence type="ECO:0000256" key="1">
    <source>
        <dbReference type="SAM" id="SignalP"/>
    </source>
</evidence>
<name>A0A646QEE0_9MYRI</name>
<feature type="chain" id="PRO_5024955876" evidence="1">
    <location>
        <begin position="24"/>
        <end position="74"/>
    </location>
</feature>
<reference evidence="2" key="1">
    <citation type="submission" date="2018-11" db="EMBL/GenBank/DDBJ databases">
        <title>Venom-gland transcriptomics and venom proteomics of the Florida green centipede (Hemiscolopendra marginata) reveal sex-based variation in a centipede venom.</title>
        <authorList>
            <person name="Nystrom G.S."/>
            <person name="Ward M.J."/>
            <person name="Ellsworth S.A."/>
            <person name="Rokyta D.R."/>
        </authorList>
    </citation>
    <scope>NUCLEOTIDE SEQUENCE</scope>
    <source>
        <tissue evidence="2">Venom gland</tissue>
    </source>
</reference>
<organism evidence="2">
    <name type="scientific">Hemiscolopendra marginata</name>
    <dbReference type="NCBI Taxonomy" id="943146"/>
    <lineage>
        <taxon>Eukaryota</taxon>
        <taxon>Metazoa</taxon>
        <taxon>Ecdysozoa</taxon>
        <taxon>Arthropoda</taxon>
        <taxon>Myriapoda</taxon>
        <taxon>Chilopoda</taxon>
        <taxon>Pleurostigmophora</taxon>
        <taxon>Scolopendromorpha</taxon>
        <taxon>Scolopendridae</taxon>
        <taxon>Hemiscolopendra</taxon>
    </lineage>
</organism>
<dbReference type="EMBL" id="GHBY01000670">
    <property type="protein sequence ID" value="MUP40847.1"/>
    <property type="molecule type" value="Transcribed_RNA"/>
</dbReference>
<proteinExistence type="predicted"/>
<feature type="signal peptide" evidence="1">
    <location>
        <begin position="1"/>
        <end position="23"/>
    </location>
</feature>
<keyword evidence="1" id="KW-0732">Signal</keyword>
<protein>
    <submittedName>
        <fullName evidence="2">SLPTX15</fullName>
    </submittedName>
</protein>